<evidence type="ECO:0000313" key="2">
    <source>
        <dbReference type="Proteomes" id="UP000805649"/>
    </source>
</evidence>
<organism evidence="1 2">
    <name type="scientific">Colletotrichum truncatum</name>
    <name type="common">Anthracnose fungus</name>
    <name type="synonym">Colletotrichum capsici</name>
    <dbReference type="NCBI Taxonomy" id="5467"/>
    <lineage>
        <taxon>Eukaryota</taxon>
        <taxon>Fungi</taxon>
        <taxon>Dikarya</taxon>
        <taxon>Ascomycota</taxon>
        <taxon>Pezizomycotina</taxon>
        <taxon>Sordariomycetes</taxon>
        <taxon>Hypocreomycetidae</taxon>
        <taxon>Glomerellales</taxon>
        <taxon>Glomerellaceae</taxon>
        <taxon>Colletotrichum</taxon>
        <taxon>Colletotrichum truncatum species complex</taxon>
    </lineage>
</organism>
<name>A0ACC3YZJ6_COLTU</name>
<reference evidence="1 2" key="1">
    <citation type="journal article" date="2020" name="Phytopathology">
        <title>Genome Sequence Resources of Colletotrichum truncatum, C. plurivorum, C. musicola, and C. sojae: Four Species Pathogenic to Soybean (Glycine max).</title>
        <authorList>
            <person name="Rogerio F."/>
            <person name="Boufleur T.R."/>
            <person name="Ciampi-Guillardi M."/>
            <person name="Sukno S.A."/>
            <person name="Thon M.R."/>
            <person name="Massola Junior N.S."/>
            <person name="Baroncelli R."/>
        </authorList>
    </citation>
    <scope>NUCLEOTIDE SEQUENCE [LARGE SCALE GENOMIC DNA]</scope>
    <source>
        <strain evidence="1 2">CMES1059</strain>
    </source>
</reference>
<gene>
    <name evidence="1" type="ORF">CTRU02_207028</name>
</gene>
<protein>
    <submittedName>
        <fullName evidence="1">Uncharacterized protein</fullName>
    </submittedName>
</protein>
<dbReference type="Proteomes" id="UP000805649">
    <property type="component" value="Unassembled WGS sequence"/>
</dbReference>
<sequence length="283" mass="29768">MSLRYFVFSLIALCNVNGVVLSANSADALPVSWCITYLSTYLEPVRTVAANPAPTNLLDDANSSTGGLVPTSPNLSLLTFPTSRSANSNSPATTELSSTQFLSASTPLPSSAASSSLTTSAFNSTPSGPALQPVIFLIVPAIRSTKRNIDKRAFGGFLNHDISTNRQTCDSASTFILTNGQLLDEGVPVHYTAGETFKLLRTTEPPLGSSVTTTFENVGGTLRFSSPLLPNGQAEFCQDVSGRVYITFTSRPPDCVPVSLVTYGGTVYAQSQLDAPTGDANLP</sequence>
<evidence type="ECO:0000313" key="1">
    <source>
        <dbReference type="EMBL" id="KAL0937297.1"/>
    </source>
</evidence>
<proteinExistence type="predicted"/>
<accession>A0ACC3YZJ6</accession>
<comment type="caution">
    <text evidence="1">The sequence shown here is derived from an EMBL/GenBank/DDBJ whole genome shotgun (WGS) entry which is preliminary data.</text>
</comment>
<dbReference type="EMBL" id="VUJX02000004">
    <property type="protein sequence ID" value="KAL0937297.1"/>
    <property type="molecule type" value="Genomic_DNA"/>
</dbReference>
<keyword evidence="2" id="KW-1185">Reference proteome</keyword>